<evidence type="ECO:0000256" key="1">
    <source>
        <dbReference type="ARBA" id="ARBA00011046"/>
    </source>
</evidence>
<dbReference type="SUPFAM" id="SSF46785">
    <property type="entry name" value="Winged helix' DNA-binding domain"/>
    <property type="match status" value="1"/>
</dbReference>
<gene>
    <name evidence="6" type="ORF">Mic7113_1052</name>
</gene>
<keyword evidence="4" id="KW-0804">Transcription</keyword>
<name>K9WAU9_9CYAN</name>
<accession>K9WAU9</accession>
<dbReference type="Gene3D" id="1.10.10.10">
    <property type="entry name" value="Winged helix-like DNA-binding domain superfamily/Winged helix DNA-binding domain"/>
    <property type="match status" value="1"/>
</dbReference>
<dbReference type="RefSeq" id="WP_015181106.1">
    <property type="nucleotide sequence ID" value="NC_019738.1"/>
</dbReference>
<dbReference type="AlphaFoldDB" id="K9WAU9"/>
<dbReference type="STRING" id="1173027.Mic7113_1052"/>
<sequence length="108" mass="12398">MSRNPLNPSETGDEENETNSRLSMADVLTLPDFEQKIVTWIVRKKEVSLTEVAAYMEQDKESISTTLNTLKEQGFVKELEVEGEQHYRPCLAPKQRSRASKNLWQALD</sequence>
<proteinExistence type="inferred from homology"/>
<keyword evidence="3" id="KW-0238">DNA-binding</keyword>
<dbReference type="OrthoDB" id="524102at2"/>
<protein>
    <submittedName>
        <fullName evidence="6">Penicillinase repressor</fullName>
    </submittedName>
</protein>
<comment type="similarity">
    <text evidence="1">Belongs to the BlaI transcriptional regulatory family.</text>
</comment>
<dbReference type="eggNOG" id="COG1470">
    <property type="taxonomic scope" value="Bacteria"/>
</dbReference>
<feature type="region of interest" description="Disordered" evidence="5">
    <location>
        <begin position="1"/>
        <end position="23"/>
    </location>
</feature>
<evidence type="ECO:0000256" key="3">
    <source>
        <dbReference type="ARBA" id="ARBA00023125"/>
    </source>
</evidence>
<dbReference type="GO" id="GO:0003677">
    <property type="term" value="F:DNA binding"/>
    <property type="evidence" value="ECO:0007669"/>
    <property type="project" value="UniProtKB-KW"/>
</dbReference>
<dbReference type="GO" id="GO:0045892">
    <property type="term" value="P:negative regulation of DNA-templated transcription"/>
    <property type="evidence" value="ECO:0007669"/>
    <property type="project" value="InterPro"/>
</dbReference>
<dbReference type="Pfam" id="PF03965">
    <property type="entry name" value="Penicillinase_R"/>
    <property type="match status" value="1"/>
</dbReference>
<dbReference type="KEGG" id="mic:Mic7113_1052"/>
<feature type="compositionally biased region" description="Polar residues" evidence="5">
    <location>
        <begin position="1"/>
        <end position="10"/>
    </location>
</feature>
<evidence type="ECO:0000313" key="6">
    <source>
        <dbReference type="EMBL" id="AFZ16946.1"/>
    </source>
</evidence>
<dbReference type="InterPro" id="IPR036390">
    <property type="entry name" value="WH_DNA-bd_sf"/>
</dbReference>
<organism evidence="6 7">
    <name type="scientific">Allocoleopsis franciscana PCC 7113</name>
    <dbReference type="NCBI Taxonomy" id="1173027"/>
    <lineage>
        <taxon>Bacteria</taxon>
        <taxon>Bacillati</taxon>
        <taxon>Cyanobacteriota</taxon>
        <taxon>Cyanophyceae</taxon>
        <taxon>Coleofasciculales</taxon>
        <taxon>Coleofasciculaceae</taxon>
        <taxon>Allocoleopsis</taxon>
        <taxon>Allocoleopsis franciscana</taxon>
    </lineage>
</organism>
<keyword evidence="2" id="KW-0805">Transcription regulation</keyword>
<evidence type="ECO:0000313" key="7">
    <source>
        <dbReference type="Proteomes" id="UP000010471"/>
    </source>
</evidence>
<dbReference type="InterPro" id="IPR005650">
    <property type="entry name" value="BlaI_family"/>
</dbReference>
<dbReference type="Proteomes" id="UP000010471">
    <property type="component" value="Chromosome"/>
</dbReference>
<reference evidence="6 7" key="1">
    <citation type="submission" date="2012-06" db="EMBL/GenBank/DDBJ databases">
        <title>Finished chromosome of genome of Microcoleus sp. PCC 7113.</title>
        <authorList>
            <consortium name="US DOE Joint Genome Institute"/>
            <person name="Gugger M."/>
            <person name="Coursin T."/>
            <person name="Rippka R."/>
            <person name="Tandeau De Marsac N."/>
            <person name="Huntemann M."/>
            <person name="Wei C.-L."/>
            <person name="Han J."/>
            <person name="Detter J.C."/>
            <person name="Han C."/>
            <person name="Tapia R."/>
            <person name="Chen A."/>
            <person name="Kyrpides N."/>
            <person name="Mavromatis K."/>
            <person name="Markowitz V."/>
            <person name="Szeto E."/>
            <person name="Ivanova N."/>
            <person name="Pagani I."/>
            <person name="Pati A."/>
            <person name="Goodwin L."/>
            <person name="Nordberg H.P."/>
            <person name="Cantor M.N."/>
            <person name="Hua S.X."/>
            <person name="Woyke T."/>
            <person name="Kerfeld C.A."/>
        </authorList>
    </citation>
    <scope>NUCLEOTIDE SEQUENCE [LARGE SCALE GENOMIC DNA]</scope>
    <source>
        <strain evidence="6 7">PCC 7113</strain>
    </source>
</reference>
<dbReference type="InterPro" id="IPR036388">
    <property type="entry name" value="WH-like_DNA-bd_sf"/>
</dbReference>
<evidence type="ECO:0000256" key="4">
    <source>
        <dbReference type="ARBA" id="ARBA00023163"/>
    </source>
</evidence>
<evidence type="ECO:0000256" key="2">
    <source>
        <dbReference type="ARBA" id="ARBA00023015"/>
    </source>
</evidence>
<dbReference type="EMBL" id="CP003630">
    <property type="protein sequence ID" value="AFZ16946.1"/>
    <property type="molecule type" value="Genomic_DNA"/>
</dbReference>
<keyword evidence="7" id="KW-1185">Reference proteome</keyword>
<dbReference type="HOGENOM" id="CLU_174733_0_0_3"/>
<evidence type="ECO:0000256" key="5">
    <source>
        <dbReference type="SAM" id="MobiDB-lite"/>
    </source>
</evidence>